<dbReference type="AlphaFoldDB" id="A0A0A9AG58"/>
<organism evidence="1">
    <name type="scientific">Arundo donax</name>
    <name type="common">Giant reed</name>
    <name type="synonym">Donax arundinaceus</name>
    <dbReference type="NCBI Taxonomy" id="35708"/>
    <lineage>
        <taxon>Eukaryota</taxon>
        <taxon>Viridiplantae</taxon>
        <taxon>Streptophyta</taxon>
        <taxon>Embryophyta</taxon>
        <taxon>Tracheophyta</taxon>
        <taxon>Spermatophyta</taxon>
        <taxon>Magnoliopsida</taxon>
        <taxon>Liliopsida</taxon>
        <taxon>Poales</taxon>
        <taxon>Poaceae</taxon>
        <taxon>PACMAD clade</taxon>
        <taxon>Arundinoideae</taxon>
        <taxon>Arundineae</taxon>
        <taxon>Arundo</taxon>
    </lineage>
</organism>
<reference evidence="1" key="1">
    <citation type="submission" date="2014-09" db="EMBL/GenBank/DDBJ databases">
        <authorList>
            <person name="Magalhaes I.L.F."/>
            <person name="Oliveira U."/>
            <person name="Santos F.R."/>
            <person name="Vidigal T.H.D.A."/>
            <person name="Brescovit A.D."/>
            <person name="Santos A.J."/>
        </authorList>
    </citation>
    <scope>NUCLEOTIDE SEQUENCE</scope>
    <source>
        <tissue evidence="1">Shoot tissue taken approximately 20 cm above the soil surface</tissue>
    </source>
</reference>
<sequence>MMAMARPPFPSPSAGAHTTAIAFVVTDKQQSIRLRICEAV</sequence>
<protein>
    <submittedName>
        <fullName evidence="1">Uncharacterized protein</fullName>
    </submittedName>
</protein>
<accession>A0A0A9AG58</accession>
<dbReference type="EMBL" id="GBRH01249017">
    <property type="protein sequence ID" value="JAD48878.1"/>
    <property type="molecule type" value="Transcribed_RNA"/>
</dbReference>
<name>A0A0A9AG58_ARUDO</name>
<evidence type="ECO:0000313" key="1">
    <source>
        <dbReference type="EMBL" id="JAD48878.1"/>
    </source>
</evidence>
<reference evidence="1" key="2">
    <citation type="journal article" date="2015" name="Data Brief">
        <title>Shoot transcriptome of the giant reed, Arundo donax.</title>
        <authorList>
            <person name="Barrero R.A."/>
            <person name="Guerrero F.D."/>
            <person name="Moolhuijzen P."/>
            <person name="Goolsby J.A."/>
            <person name="Tidwell J."/>
            <person name="Bellgard S.E."/>
            <person name="Bellgard M.I."/>
        </authorList>
    </citation>
    <scope>NUCLEOTIDE SEQUENCE</scope>
    <source>
        <tissue evidence="1">Shoot tissue taken approximately 20 cm above the soil surface</tissue>
    </source>
</reference>
<proteinExistence type="predicted"/>